<dbReference type="AlphaFoldDB" id="A0A2S7U166"/>
<evidence type="ECO:0000256" key="1">
    <source>
        <dbReference type="SAM" id="Phobius"/>
    </source>
</evidence>
<organism evidence="2 3">
    <name type="scientific">Rubritalea profundi</name>
    <dbReference type="NCBI Taxonomy" id="1658618"/>
    <lineage>
        <taxon>Bacteria</taxon>
        <taxon>Pseudomonadati</taxon>
        <taxon>Verrucomicrobiota</taxon>
        <taxon>Verrucomicrobiia</taxon>
        <taxon>Verrucomicrobiales</taxon>
        <taxon>Rubritaleaceae</taxon>
        <taxon>Rubritalea</taxon>
    </lineage>
</organism>
<evidence type="ECO:0000313" key="3">
    <source>
        <dbReference type="Proteomes" id="UP000239907"/>
    </source>
</evidence>
<dbReference type="OrthoDB" id="192299at2"/>
<evidence type="ECO:0000313" key="2">
    <source>
        <dbReference type="EMBL" id="PQJ28237.1"/>
    </source>
</evidence>
<reference evidence="2 3" key="1">
    <citation type="submission" date="2016-12" db="EMBL/GenBank/DDBJ databases">
        <title>Study of bacterial adaptation to deep sea.</title>
        <authorList>
            <person name="Song J."/>
            <person name="Yoshizawa S."/>
            <person name="Kogure K."/>
        </authorList>
    </citation>
    <scope>NUCLEOTIDE SEQUENCE [LARGE SCALE GENOMIC DNA]</scope>
    <source>
        <strain evidence="2 3">SAORIC-165</strain>
    </source>
</reference>
<keyword evidence="3" id="KW-1185">Reference proteome</keyword>
<comment type="caution">
    <text evidence="2">The sequence shown here is derived from an EMBL/GenBank/DDBJ whole genome shotgun (WGS) entry which is preliminary data.</text>
</comment>
<keyword evidence="1" id="KW-1133">Transmembrane helix</keyword>
<feature type="transmembrane region" description="Helical" evidence="1">
    <location>
        <begin position="140"/>
        <end position="159"/>
    </location>
</feature>
<sequence length="266" mass="30022">MFTRTHISRLLVAAFLLLVTPLFSVESQQAPMGLPTRFTDIYIAGEKVEPIPRTDSSSSLVIRVLEIKPASEGYRYDMEVYGLDAGVHSLARFLRFTESQLPVTELETTLEITTQHPIDTLPKPQSLEYSTPGNLSNYRSTIWVAALLWVIVLVCIIVYRKPKPKNLGEEVRVETTHEKLQKLVLATAHGELDLTQKSTLERLIIGHWKKQVPGLDVLPTAEAISQLRTHPEASPLVLKIEHWLHAPSQSITQKEIEPLLTAFKEY</sequence>
<keyword evidence="1" id="KW-0472">Membrane</keyword>
<keyword evidence="1" id="KW-0812">Transmembrane</keyword>
<protein>
    <submittedName>
        <fullName evidence="2">Uncharacterized protein</fullName>
    </submittedName>
</protein>
<dbReference type="EMBL" id="MQWA01000001">
    <property type="protein sequence ID" value="PQJ28237.1"/>
    <property type="molecule type" value="Genomic_DNA"/>
</dbReference>
<dbReference type="Proteomes" id="UP000239907">
    <property type="component" value="Unassembled WGS sequence"/>
</dbReference>
<name>A0A2S7U166_9BACT</name>
<dbReference type="RefSeq" id="WP_105042741.1">
    <property type="nucleotide sequence ID" value="NZ_MQWA01000001.1"/>
</dbReference>
<gene>
    <name evidence="2" type="ORF">BSZ32_06775</name>
</gene>
<accession>A0A2S7U166</accession>
<proteinExistence type="predicted"/>